<feature type="domain" description="NECAP PHear" evidence="2">
    <location>
        <begin position="48"/>
        <end position="205"/>
    </location>
</feature>
<proteinExistence type="predicted"/>
<dbReference type="Gene3D" id="2.30.29.30">
    <property type="entry name" value="Pleckstrin-homology domain (PH domain)/Phosphotyrosine-binding domain (PTB)"/>
    <property type="match status" value="1"/>
</dbReference>
<gene>
    <name evidence="3" type="ORF">Naga_100202g4</name>
</gene>
<dbReference type="InterPro" id="IPR012466">
    <property type="entry name" value="NECAP_PHear"/>
</dbReference>
<feature type="compositionally biased region" description="Basic and acidic residues" evidence="1">
    <location>
        <begin position="210"/>
        <end position="219"/>
    </location>
</feature>
<organism evidence="3 4">
    <name type="scientific">Nannochloropsis gaditana</name>
    <dbReference type="NCBI Taxonomy" id="72520"/>
    <lineage>
        <taxon>Eukaryota</taxon>
        <taxon>Sar</taxon>
        <taxon>Stramenopiles</taxon>
        <taxon>Ochrophyta</taxon>
        <taxon>Eustigmatophyceae</taxon>
        <taxon>Eustigmatales</taxon>
        <taxon>Monodopsidaceae</taxon>
        <taxon>Nannochloropsis</taxon>
    </lineage>
</organism>
<sequence>MRIFFFNKLPLYDRSPQENLGGRDAAKYSPSTVKILHAMASHAEEDAVERTLCQIRSVHVFKIPPRTSAGGYRASDWKDEVWQGAVKIVQKGLDAAIVLTDPKTGSLFAMSPIKEGSVERCVDSSRYFVLKVQNAAGKHAFIGVAFDEREQAFDFNVAIQEYEKDKEREERLRTGVGAGGVDSMGAGIPKRDLSLKEGEKISIKLPTRQGGERRPRGIGKESSGNGVLPPPPGSCRGGGGLLAPPPSTGSGGGKVYGGAAAHDDFFRGTGSLAAGPPPRKEDGTESSGPLPSVSAHRSPATPAPSGFPDDFGGFVAPSNPPSSSPSPAATRFPTAFPIPRAPVSGHGAGKSCPFDGLSALGDDLASQSAPWGAKSNTSNSDPFADLLPFK</sequence>
<dbReference type="Proteomes" id="UP000019335">
    <property type="component" value="Chromosome 15"/>
</dbReference>
<dbReference type="PANTHER" id="PTHR12847">
    <property type="entry name" value="ATP-BINDING CASSETTE ABC TRANSPORTER-RELATED"/>
    <property type="match status" value="1"/>
</dbReference>
<reference evidence="3 4" key="1">
    <citation type="journal article" date="2014" name="Mol. Plant">
        <title>Chromosome Scale Genome Assembly and Transcriptome Profiling of Nannochloropsis gaditana in Nitrogen Depletion.</title>
        <authorList>
            <person name="Corteggiani Carpinelli E."/>
            <person name="Telatin A."/>
            <person name="Vitulo N."/>
            <person name="Forcato C."/>
            <person name="D'Angelo M."/>
            <person name="Schiavon R."/>
            <person name="Vezzi A."/>
            <person name="Giacometti G.M."/>
            <person name="Morosinotto T."/>
            <person name="Valle G."/>
        </authorList>
    </citation>
    <scope>NUCLEOTIDE SEQUENCE [LARGE SCALE GENOMIC DNA]</scope>
    <source>
        <strain evidence="3 4">B-31</strain>
    </source>
</reference>
<evidence type="ECO:0000313" key="4">
    <source>
        <dbReference type="Proteomes" id="UP000019335"/>
    </source>
</evidence>
<feature type="compositionally biased region" description="Basic and acidic residues" evidence="1">
    <location>
        <begin position="189"/>
        <end position="202"/>
    </location>
</feature>
<dbReference type="OrthoDB" id="10265489at2759"/>
<dbReference type="InterPro" id="IPR011993">
    <property type="entry name" value="PH-like_dom_sf"/>
</dbReference>
<dbReference type="GO" id="GO:0006897">
    <property type="term" value="P:endocytosis"/>
    <property type="evidence" value="ECO:0007669"/>
    <property type="project" value="InterPro"/>
</dbReference>
<feature type="region of interest" description="Disordered" evidence="1">
    <location>
        <begin position="166"/>
        <end position="390"/>
    </location>
</feature>
<feature type="compositionally biased region" description="Polar residues" evidence="1">
    <location>
        <begin position="365"/>
        <end position="381"/>
    </location>
</feature>
<dbReference type="CDD" id="cd13228">
    <property type="entry name" value="PHear_NECAP"/>
    <property type="match status" value="1"/>
</dbReference>
<evidence type="ECO:0000256" key="1">
    <source>
        <dbReference type="SAM" id="MobiDB-lite"/>
    </source>
</evidence>
<dbReference type="GO" id="GO:0030125">
    <property type="term" value="C:clathrin vesicle coat"/>
    <property type="evidence" value="ECO:0007669"/>
    <property type="project" value="TreeGrafter"/>
</dbReference>
<dbReference type="EMBL" id="AZIL01001421">
    <property type="protein sequence ID" value="EWM23874.1"/>
    <property type="molecule type" value="Genomic_DNA"/>
</dbReference>
<feature type="compositionally biased region" description="Low complexity" evidence="1">
    <location>
        <begin position="325"/>
        <end position="338"/>
    </location>
</feature>
<accession>W7TU90</accession>
<name>W7TU90_9STRA</name>
<protein>
    <submittedName>
        <fullName evidence="3">Adaptin ear-binding coat-associated protein 1 NECAP-1</fullName>
    </submittedName>
</protein>
<dbReference type="AlphaFoldDB" id="W7TU90"/>
<evidence type="ECO:0000313" key="3">
    <source>
        <dbReference type="EMBL" id="EWM23874.1"/>
    </source>
</evidence>
<dbReference type="SUPFAM" id="SSF50729">
    <property type="entry name" value="PH domain-like"/>
    <property type="match status" value="1"/>
</dbReference>
<keyword evidence="4" id="KW-1185">Reference proteome</keyword>
<comment type="caution">
    <text evidence="3">The sequence shown here is derived from an EMBL/GenBank/DDBJ whole genome shotgun (WGS) entry which is preliminary data.</text>
</comment>
<evidence type="ECO:0000259" key="2">
    <source>
        <dbReference type="Pfam" id="PF07933"/>
    </source>
</evidence>
<dbReference type="Pfam" id="PF07933">
    <property type="entry name" value="DUF1681"/>
    <property type="match status" value="1"/>
</dbReference>
<dbReference type="PANTHER" id="PTHR12847:SF9">
    <property type="entry name" value="NECAP-LIKE PROTEIN CG9132"/>
    <property type="match status" value="1"/>
</dbReference>